<reference evidence="4 5" key="1">
    <citation type="submission" date="2018-09" db="EMBL/GenBank/DDBJ databases">
        <title>Zymobacter palmae IAM14233 (=T109) whole genome analysis.</title>
        <authorList>
            <person name="Yanase H."/>
        </authorList>
    </citation>
    <scope>NUCLEOTIDE SEQUENCE [LARGE SCALE GENOMIC DNA]</scope>
    <source>
        <strain evidence="4 5">IAM14233</strain>
    </source>
</reference>
<dbReference type="PANTHER" id="PTHR47572:SF4">
    <property type="entry name" value="LACTONASE DRP35"/>
    <property type="match status" value="1"/>
</dbReference>
<keyword evidence="5" id="KW-1185">Reference proteome</keyword>
<dbReference type="SUPFAM" id="SSF63829">
    <property type="entry name" value="Calcium-dependent phosphotriesterase"/>
    <property type="match status" value="1"/>
</dbReference>
<dbReference type="GO" id="GO:0016787">
    <property type="term" value="F:hydrolase activity"/>
    <property type="evidence" value="ECO:0007669"/>
    <property type="project" value="UniProtKB-KW"/>
</dbReference>
<dbReference type="AlphaFoldDB" id="A0A348HIK5"/>
<feature type="signal peptide" evidence="2">
    <location>
        <begin position="1"/>
        <end position="50"/>
    </location>
</feature>
<feature type="domain" description="SMP-30/Gluconolactonase/LRE-like region" evidence="3">
    <location>
        <begin position="107"/>
        <end position="371"/>
    </location>
</feature>
<evidence type="ECO:0000313" key="5">
    <source>
        <dbReference type="Proteomes" id="UP000267342"/>
    </source>
</evidence>
<accession>A0A348HIK5</accession>
<keyword evidence="2" id="KW-0732">Signal</keyword>
<evidence type="ECO:0000256" key="2">
    <source>
        <dbReference type="SAM" id="SignalP"/>
    </source>
</evidence>
<dbReference type="InterPro" id="IPR011042">
    <property type="entry name" value="6-blade_b-propeller_TolB-like"/>
</dbReference>
<dbReference type="STRING" id="1123510.GCA_000620025_00082"/>
<dbReference type="Pfam" id="PF08450">
    <property type="entry name" value="SGL"/>
    <property type="match status" value="1"/>
</dbReference>
<name>A0A348HIK5_9GAMM</name>
<proteinExistence type="predicted"/>
<evidence type="ECO:0000259" key="3">
    <source>
        <dbReference type="Pfam" id="PF08450"/>
    </source>
</evidence>
<keyword evidence="1" id="KW-0378">Hydrolase</keyword>
<dbReference type="EMBL" id="AP018933">
    <property type="protein sequence ID" value="BBG31457.1"/>
    <property type="molecule type" value="Genomic_DNA"/>
</dbReference>
<dbReference type="PANTHER" id="PTHR47572">
    <property type="entry name" value="LIPOPROTEIN-RELATED"/>
    <property type="match status" value="1"/>
</dbReference>
<dbReference type="Gene3D" id="2.120.10.30">
    <property type="entry name" value="TolB, C-terminal domain"/>
    <property type="match status" value="1"/>
</dbReference>
<evidence type="ECO:0000256" key="1">
    <source>
        <dbReference type="ARBA" id="ARBA00022801"/>
    </source>
</evidence>
<sequence>MAARLCCLTVVDRQADISCTRTVDMTSRTPRTTGLMLAGLMMVASSAAMATPAKHGHAQQATHAQQANGQTVQSAVIPAQITYDDPAFRELVSPKAHLTRLYDKATWSEGPIVMPDGSVIWSDVKQNEVLRWQPTGKHAGKVSTWLKPSDFQNGHAVDEQGRIVAASHGKRGIVRQEGNEWKVLIDKYEGKQLNSPNDLIIDSTGAIWFTDPTFGVKNPLESYGGNVEQDGEYVYRFLPATGVIERLETPLVKAPNGLALSPDERTLYVADSQLAHDFNDHALAHQIIAYDISPADRKLSNGRVFAVINPGIPDGMKVDVNGNVWTSSGDSVQVYSPEGKRLGRVTFPSTVGNMVFGVNKANKPVLYVTAANGLYRLDVNVKGAVPVKR</sequence>
<dbReference type="InterPro" id="IPR013658">
    <property type="entry name" value="SGL"/>
</dbReference>
<organism evidence="4 5">
    <name type="scientific">Zymobacter palmae</name>
    <dbReference type="NCBI Taxonomy" id="33074"/>
    <lineage>
        <taxon>Bacteria</taxon>
        <taxon>Pseudomonadati</taxon>
        <taxon>Pseudomonadota</taxon>
        <taxon>Gammaproteobacteria</taxon>
        <taxon>Oceanospirillales</taxon>
        <taxon>Halomonadaceae</taxon>
        <taxon>Zymobacter group</taxon>
        <taxon>Zymobacter</taxon>
    </lineage>
</organism>
<evidence type="ECO:0000313" key="4">
    <source>
        <dbReference type="EMBL" id="BBG31457.1"/>
    </source>
</evidence>
<gene>
    <name evidence="4" type="ORF">ZBT109_2732</name>
</gene>
<feature type="chain" id="PRO_5016765777" evidence="2">
    <location>
        <begin position="51"/>
        <end position="389"/>
    </location>
</feature>
<dbReference type="KEGG" id="zpl:ZBT109_2732"/>
<dbReference type="InterPro" id="IPR051262">
    <property type="entry name" value="SMP-30/CGR1_Lactonase"/>
</dbReference>
<protein>
    <submittedName>
        <fullName evidence="4">Gluconolactonase</fullName>
    </submittedName>
</protein>
<dbReference type="Proteomes" id="UP000267342">
    <property type="component" value="Chromosome"/>
</dbReference>